<dbReference type="PANTHER" id="PTHR11566">
    <property type="entry name" value="DYNAMIN"/>
    <property type="match status" value="1"/>
</dbReference>
<dbReference type="GO" id="GO:0005525">
    <property type="term" value="F:GTP binding"/>
    <property type="evidence" value="ECO:0007669"/>
    <property type="project" value="InterPro"/>
</dbReference>
<dbReference type="GO" id="GO:0016559">
    <property type="term" value="P:peroxisome fission"/>
    <property type="evidence" value="ECO:0007669"/>
    <property type="project" value="TreeGrafter"/>
</dbReference>
<dbReference type="Gene3D" id="3.40.50.300">
    <property type="entry name" value="P-loop containing nucleotide triphosphate hydrolases"/>
    <property type="match status" value="1"/>
</dbReference>
<dbReference type="PRINTS" id="PR00195">
    <property type="entry name" value="DYNAMIN"/>
</dbReference>
<dbReference type="Proteomes" id="UP000076632">
    <property type="component" value="Unassembled WGS sequence"/>
</dbReference>
<dbReference type="GO" id="GO:0048312">
    <property type="term" value="P:intracellular distribution of mitochondria"/>
    <property type="evidence" value="ECO:0007669"/>
    <property type="project" value="TreeGrafter"/>
</dbReference>
<accession>A0A161TBY4</accession>
<evidence type="ECO:0008006" key="7">
    <source>
        <dbReference type="Google" id="ProtNLM"/>
    </source>
</evidence>
<organism evidence="5 6">
    <name type="scientific">Xylona heveae (strain CBS 132557 / TC161)</name>
    <dbReference type="NCBI Taxonomy" id="1328760"/>
    <lineage>
        <taxon>Eukaryota</taxon>
        <taxon>Fungi</taxon>
        <taxon>Dikarya</taxon>
        <taxon>Ascomycota</taxon>
        <taxon>Pezizomycotina</taxon>
        <taxon>Xylonomycetes</taxon>
        <taxon>Xylonales</taxon>
        <taxon>Xylonaceae</taxon>
        <taxon>Xylona</taxon>
    </lineage>
</organism>
<dbReference type="InterPro" id="IPR020850">
    <property type="entry name" value="GED_dom"/>
</dbReference>
<keyword evidence="6" id="KW-1185">Reference proteome</keyword>
<evidence type="ECO:0000256" key="2">
    <source>
        <dbReference type="ARBA" id="ARBA00023134"/>
    </source>
</evidence>
<dbReference type="Pfam" id="PF01031">
    <property type="entry name" value="Dynamin_M"/>
    <property type="match status" value="1"/>
</dbReference>
<dbReference type="Gene3D" id="1.20.120.1240">
    <property type="entry name" value="Dynamin, middle domain"/>
    <property type="match status" value="1"/>
</dbReference>
<dbReference type="PANTHER" id="PTHR11566:SF21">
    <property type="entry name" value="DYNAMIN RELATED PROTEIN 1, ISOFORM A"/>
    <property type="match status" value="1"/>
</dbReference>
<dbReference type="GO" id="GO:0000266">
    <property type="term" value="P:mitochondrial fission"/>
    <property type="evidence" value="ECO:0007669"/>
    <property type="project" value="TreeGrafter"/>
</dbReference>
<dbReference type="GO" id="GO:0003924">
    <property type="term" value="F:GTPase activity"/>
    <property type="evidence" value="ECO:0007669"/>
    <property type="project" value="InterPro"/>
</dbReference>
<proteinExistence type="predicted"/>
<dbReference type="InterPro" id="IPR000375">
    <property type="entry name" value="Dynamin_stalk"/>
</dbReference>
<name>A0A161TBY4_XYLHT</name>
<dbReference type="GO" id="GO:0008017">
    <property type="term" value="F:microtubule binding"/>
    <property type="evidence" value="ECO:0007669"/>
    <property type="project" value="TreeGrafter"/>
</dbReference>
<dbReference type="GeneID" id="28897430"/>
<evidence type="ECO:0000313" key="6">
    <source>
        <dbReference type="Proteomes" id="UP000076632"/>
    </source>
</evidence>
<dbReference type="InterPro" id="IPR022812">
    <property type="entry name" value="Dynamin"/>
</dbReference>
<dbReference type="GO" id="GO:0006897">
    <property type="term" value="P:endocytosis"/>
    <property type="evidence" value="ECO:0007669"/>
    <property type="project" value="TreeGrafter"/>
</dbReference>
<reference evidence="5 6" key="1">
    <citation type="journal article" date="2016" name="Fungal Biol.">
        <title>The genome of Xylona heveae provides a window into fungal endophytism.</title>
        <authorList>
            <person name="Gazis R."/>
            <person name="Kuo A."/>
            <person name="Riley R."/>
            <person name="LaButti K."/>
            <person name="Lipzen A."/>
            <person name="Lin J."/>
            <person name="Amirebrahimi M."/>
            <person name="Hesse C.N."/>
            <person name="Spatafora J.W."/>
            <person name="Henrissat B."/>
            <person name="Hainaut M."/>
            <person name="Grigoriev I.V."/>
            <person name="Hibbett D.S."/>
        </authorList>
    </citation>
    <scope>NUCLEOTIDE SEQUENCE [LARGE SCALE GENOMIC DNA]</scope>
    <source>
        <strain evidence="5 6">TC161</strain>
    </source>
</reference>
<evidence type="ECO:0000256" key="1">
    <source>
        <dbReference type="ARBA" id="ARBA00022741"/>
    </source>
</evidence>
<keyword evidence="2" id="KW-0342">GTP-binding</keyword>
<keyword evidence="1" id="KW-0547">Nucleotide-binding</keyword>
<dbReference type="FunFam" id="3.40.50.300:FF:001425">
    <property type="entry name" value="Dynamin GTPase, putative"/>
    <property type="match status" value="1"/>
</dbReference>
<feature type="domain" description="Dynamin-type G" evidence="4">
    <location>
        <begin position="38"/>
        <end position="338"/>
    </location>
</feature>
<dbReference type="InterPro" id="IPR045063">
    <property type="entry name" value="Dynamin_N"/>
</dbReference>
<evidence type="ECO:0000259" key="3">
    <source>
        <dbReference type="PROSITE" id="PS51388"/>
    </source>
</evidence>
<dbReference type="EMBL" id="KV407457">
    <property type="protein sequence ID" value="KZF23237.1"/>
    <property type="molecule type" value="Genomic_DNA"/>
</dbReference>
<dbReference type="OMA" id="QEVFRMA"/>
<protein>
    <recommendedName>
        <fullName evidence="7">P-loop containing nucleoside triphosphate hydrolase protein</fullName>
    </recommendedName>
</protein>
<dbReference type="GO" id="GO:0005739">
    <property type="term" value="C:mitochondrion"/>
    <property type="evidence" value="ECO:0007669"/>
    <property type="project" value="TreeGrafter"/>
</dbReference>
<gene>
    <name evidence="5" type="ORF">L228DRAFT_245976</name>
</gene>
<dbReference type="CDD" id="cd08771">
    <property type="entry name" value="DLP_1"/>
    <property type="match status" value="1"/>
</dbReference>
<dbReference type="GO" id="GO:0005874">
    <property type="term" value="C:microtubule"/>
    <property type="evidence" value="ECO:0007669"/>
    <property type="project" value="TreeGrafter"/>
</dbReference>
<dbReference type="SMART" id="SM00053">
    <property type="entry name" value="DYNc"/>
    <property type="match status" value="1"/>
</dbReference>
<dbReference type="InterPro" id="IPR027417">
    <property type="entry name" value="P-loop_NTPase"/>
</dbReference>
<evidence type="ECO:0000259" key="4">
    <source>
        <dbReference type="PROSITE" id="PS51718"/>
    </source>
</evidence>
<dbReference type="STRING" id="1328760.A0A161TBY4"/>
<dbReference type="AlphaFoldDB" id="A0A161TBY4"/>
<feature type="domain" description="GED" evidence="3">
    <location>
        <begin position="605"/>
        <end position="695"/>
    </location>
</feature>
<dbReference type="InParanoid" id="A0A161TBY4"/>
<dbReference type="PROSITE" id="PS51718">
    <property type="entry name" value="G_DYNAMIN_2"/>
    <property type="match status" value="1"/>
</dbReference>
<evidence type="ECO:0000313" key="5">
    <source>
        <dbReference type="EMBL" id="KZF23237.1"/>
    </source>
</evidence>
<dbReference type="Pfam" id="PF00350">
    <property type="entry name" value="Dynamin_N"/>
    <property type="match status" value="1"/>
</dbReference>
<dbReference type="RefSeq" id="XP_018188792.1">
    <property type="nucleotide sequence ID" value="XM_018332293.1"/>
</dbReference>
<dbReference type="GO" id="GO:0016020">
    <property type="term" value="C:membrane"/>
    <property type="evidence" value="ECO:0007669"/>
    <property type="project" value="TreeGrafter"/>
</dbReference>
<dbReference type="OrthoDB" id="415706at2759"/>
<dbReference type="SUPFAM" id="SSF52540">
    <property type="entry name" value="P-loop containing nucleoside triphosphate hydrolases"/>
    <property type="match status" value="1"/>
</dbReference>
<dbReference type="InterPro" id="IPR001401">
    <property type="entry name" value="Dynamin_GTPase"/>
</dbReference>
<dbReference type="PROSITE" id="PS51388">
    <property type="entry name" value="GED"/>
    <property type="match status" value="1"/>
</dbReference>
<sequence length="695" mass="79083">MRMHKTGTLSAIDGMDNPDRVRILGIVDKLRELGISEGLSLPQLVVVGDQSSGKSSVLEGLTGLSFPVASDLCTRFATQIVLRRTPAAEESVKVSIIPGPTTLDDEEAKDHLLEFEKTFEKIDFDREIFSKILDDAAECMGLPRSTDDSIENLEKRFSDDILKIELCGPEHHHLSVVDVPGLFHNPTKYQTAEDKVIIRDLILQYITDRRTIILAVMDARNNLANQEVFNMARAADPEGQRTAGIITKCDALQPGDEDSVMKIAQNEVDRLTHGWFAVKNRSTQDIKDGVTIEERHKSEKKFFTTAPWNQLRKDRVGIEPLKTFLGQLLYTHVRREFPSLVRDIESVCSSTQKELEALGPPRGTLGEQRLYLTRKSIAYEKSVEAALRGNYATNLPAKDPSKLRMHIRMLNNGFSDRLKAEGHTRAFRTVDDKHDEEFPADDQYENIYDWIRRFYLDSRGAELPGTLNPSVLENLFREQSTKWAKVAFNYLEDVEKAVLAYNDAIFSELIPEEDVRQKLRTRLDSESQETIASARRHLKEILSDERDGILQTENHYFSDTLNSIREDRVSQRLQSEAFSGHNTLYNVDLSSIMRTVHLSNEDQSVYEIHDTLKTYYKVAIKRFVDNVIMQVVERHFLRDGGSIKKFSPEFVNLLDDADLSYIAGENYSTASARVDIKNKIERFQKALELAHGTGI</sequence>
<dbReference type="InterPro" id="IPR030381">
    <property type="entry name" value="G_DYNAMIN_dom"/>
</dbReference>